<gene>
    <name evidence="1" type="ORF">LCGC14_2839930</name>
</gene>
<comment type="caution">
    <text evidence="1">The sequence shown here is derived from an EMBL/GenBank/DDBJ whole genome shotgun (WGS) entry which is preliminary data.</text>
</comment>
<dbReference type="EMBL" id="LAZR01054326">
    <property type="protein sequence ID" value="KKK78798.1"/>
    <property type="molecule type" value="Genomic_DNA"/>
</dbReference>
<name>A0A0F8YBN0_9ZZZZ</name>
<feature type="non-terminal residue" evidence="1">
    <location>
        <position position="59"/>
    </location>
</feature>
<protein>
    <submittedName>
        <fullName evidence="1">Uncharacterized protein</fullName>
    </submittedName>
</protein>
<dbReference type="Gene3D" id="1.10.10.10">
    <property type="entry name" value="Winged helix-like DNA-binding domain superfamily/Winged helix DNA-binding domain"/>
    <property type="match status" value="1"/>
</dbReference>
<proteinExistence type="predicted"/>
<evidence type="ECO:0000313" key="1">
    <source>
        <dbReference type="EMBL" id="KKK78798.1"/>
    </source>
</evidence>
<dbReference type="AlphaFoldDB" id="A0A0F8YBN0"/>
<sequence length="59" mass="6877">MAAKRIPTIVKKIIAEATDVHAKIRRKSKPQMKLPIRSLSNVKYHPRNGYFQLKGRYKT</sequence>
<dbReference type="InterPro" id="IPR036388">
    <property type="entry name" value="WH-like_DNA-bd_sf"/>
</dbReference>
<accession>A0A0F8YBN0</accession>
<reference evidence="1" key="1">
    <citation type="journal article" date="2015" name="Nature">
        <title>Complex archaea that bridge the gap between prokaryotes and eukaryotes.</title>
        <authorList>
            <person name="Spang A."/>
            <person name="Saw J.H."/>
            <person name="Jorgensen S.L."/>
            <person name="Zaremba-Niedzwiedzka K."/>
            <person name="Martijn J."/>
            <person name="Lind A.E."/>
            <person name="van Eijk R."/>
            <person name="Schleper C."/>
            <person name="Guy L."/>
            <person name="Ettema T.J."/>
        </authorList>
    </citation>
    <scope>NUCLEOTIDE SEQUENCE</scope>
</reference>
<organism evidence="1">
    <name type="scientific">marine sediment metagenome</name>
    <dbReference type="NCBI Taxonomy" id="412755"/>
    <lineage>
        <taxon>unclassified sequences</taxon>
        <taxon>metagenomes</taxon>
        <taxon>ecological metagenomes</taxon>
    </lineage>
</organism>